<evidence type="ECO:0000256" key="7">
    <source>
        <dbReference type="ARBA" id="ARBA00023242"/>
    </source>
</evidence>
<evidence type="ECO:0000256" key="10">
    <source>
        <dbReference type="ARBA" id="ARBA00045449"/>
    </source>
</evidence>
<keyword evidence="6" id="KW-0832">Ubl conjugation</keyword>
<feature type="region of interest" description="Disordered" evidence="11">
    <location>
        <begin position="1"/>
        <end position="20"/>
    </location>
</feature>
<evidence type="ECO:0000256" key="11">
    <source>
        <dbReference type="SAM" id="MobiDB-lite"/>
    </source>
</evidence>
<dbReference type="Pfam" id="PF11029">
    <property type="entry name" value="DAZAP2"/>
    <property type="match status" value="1"/>
</dbReference>
<dbReference type="InterPro" id="IPR022730">
    <property type="entry name" value="DAZ_assoc-2"/>
</dbReference>
<evidence type="ECO:0000256" key="9">
    <source>
        <dbReference type="ARBA" id="ARBA00034352"/>
    </source>
</evidence>
<evidence type="ECO:0000313" key="12">
    <source>
        <dbReference type="EMBL" id="JAI67897.1"/>
    </source>
</evidence>
<reference evidence="12" key="1">
    <citation type="submission" date="2015-09" db="EMBL/GenBank/DDBJ databases">
        <title>Scylla olivacea transcriptome.</title>
        <authorList>
            <person name="Ikhwanuddin M."/>
        </authorList>
    </citation>
    <scope>NUCLEOTIDE SEQUENCE</scope>
</reference>
<sequence>MSEKREPPPTSAYGMTAPGLSYPQMVPQGAPPSYAESLSHPVVAGHPGMPPQFPSPYMTPSAAAASAAHLQNYKNIAAAQQAQKVALSHQAQQQQQAALYMQQQPQQMYLQQVPGYFQHPQAAAAAAAASASPYQPGQNVLVLNGFDNGARFDGISQPSIPPPPPGVAPNAAQLAAASGAHVAVSQKKASFLSGGSGGGYTIF</sequence>
<evidence type="ECO:0000256" key="3">
    <source>
        <dbReference type="ARBA" id="ARBA00014066"/>
    </source>
</evidence>
<accession>A0A0P4WGM3</accession>
<dbReference type="EMBL" id="GDRN01010985">
    <property type="protein sequence ID" value="JAI67897.1"/>
    <property type="molecule type" value="Transcribed_RNA"/>
</dbReference>
<comment type="subcellular location">
    <subcellularLocation>
        <location evidence="1">Cytoplasm</location>
        <location evidence="1">Stress granule</location>
    </subcellularLocation>
    <subcellularLocation>
        <location evidence="2">Nucleus speckle</location>
    </subcellularLocation>
</comment>
<evidence type="ECO:0000256" key="2">
    <source>
        <dbReference type="ARBA" id="ARBA00004324"/>
    </source>
</evidence>
<dbReference type="AlphaFoldDB" id="A0A0P4WGM3"/>
<name>A0A0P4WGM3_SCYOL</name>
<dbReference type="PANTHER" id="PTHR31638">
    <property type="entry name" value="DAZ-ASSOCIATED PROTEIN 2"/>
    <property type="match status" value="1"/>
</dbReference>
<organism evidence="12">
    <name type="scientific">Scylla olivacea</name>
    <name type="common">Orange mud crab</name>
    <name type="synonym">Cancer olivacea</name>
    <dbReference type="NCBI Taxonomy" id="85551"/>
    <lineage>
        <taxon>Eukaryota</taxon>
        <taxon>Metazoa</taxon>
        <taxon>Ecdysozoa</taxon>
        <taxon>Arthropoda</taxon>
        <taxon>Crustacea</taxon>
        <taxon>Multicrustacea</taxon>
        <taxon>Malacostraca</taxon>
        <taxon>Eumalacostraca</taxon>
        <taxon>Eucarida</taxon>
        <taxon>Decapoda</taxon>
        <taxon>Pleocyemata</taxon>
        <taxon>Brachyura</taxon>
        <taxon>Eubrachyura</taxon>
        <taxon>Portunoidea</taxon>
        <taxon>Portunidae</taxon>
        <taxon>Portuninae</taxon>
        <taxon>Scylla</taxon>
    </lineage>
</organism>
<keyword evidence="7" id="KW-0539">Nucleus</keyword>
<proteinExistence type="predicted"/>
<dbReference type="GO" id="GO:0010494">
    <property type="term" value="C:cytoplasmic stress granule"/>
    <property type="evidence" value="ECO:0007669"/>
    <property type="project" value="UniProtKB-SubCell"/>
</dbReference>
<evidence type="ECO:0000256" key="4">
    <source>
        <dbReference type="ARBA" id="ARBA00022490"/>
    </source>
</evidence>
<dbReference type="GO" id="GO:0016607">
    <property type="term" value="C:nuclear speck"/>
    <property type="evidence" value="ECO:0007669"/>
    <property type="project" value="UniProtKB-SubCell"/>
</dbReference>
<dbReference type="PANTHER" id="PTHR31638:SF3">
    <property type="entry name" value="DAZ-ASSOCIATED PROTEIN 2"/>
    <property type="match status" value="1"/>
</dbReference>
<comment type="function">
    <text evidence="10">In unstressed cells, promotes SIAH1-mediated polyubiquitination and degradation of the serine/threonine-protein kinase HIPK2, probably by acting as a loading factor that potentiates complex formation between HIPK2 and ubiquitin ligase SIAH1. In response to DNA damage, localizes to the nucleus following phosphorylation by HIPK2 and modulates the expression of a subset of TP53/p53 target genes by binding to TP53 at target gene promoters. This limits the expression of a number of cell death-mediating TP53 target genes, reducing DNA damage-induced cell death. Enhances the binding of transcription factor TCF7L2/TCF4, a Wnt signaling pathway effector, to the promoters of target genes. Plays a role in stress granule formation.</text>
</comment>
<evidence type="ECO:0000256" key="6">
    <source>
        <dbReference type="ARBA" id="ARBA00022843"/>
    </source>
</evidence>
<evidence type="ECO:0000256" key="1">
    <source>
        <dbReference type="ARBA" id="ARBA00004210"/>
    </source>
</evidence>
<evidence type="ECO:0000256" key="8">
    <source>
        <dbReference type="ARBA" id="ARBA00032174"/>
    </source>
</evidence>
<protein>
    <recommendedName>
        <fullName evidence="3">DAZ-associated protein 2</fullName>
    </recommendedName>
    <alternativeName>
        <fullName evidence="8">Deleted in azoospermia-associated protein 2</fullName>
    </alternativeName>
    <alternativeName>
        <fullName evidence="9">Proline-rich transcript in brain protein</fullName>
    </alternativeName>
</protein>
<keyword evidence="4" id="KW-0963">Cytoplasm</keyword>
<keyword evidence="5" id="KW-0597">Phosphoprotein</keyword>
<evidence type="ECO:0000256" key="5">
    <source>
        <dbReference type="ARBA" id="ARBA00022553"/>
    </source>
</evidence>